<reference evidence="2 3" key="1">
    <citation type="journal article" date="2019" name="Int. J. Syst. Evol. Microbiol.">
        <title>The Global Catalogue of Microorganisms (GCM) 10K type strain sequencing project: providing services to taxonomists for standard genome sequencing and annotation.</title>
        <authorList>
            <consortium name="The Broad Institute Genomics Platform"/>
            <consortium name="The Broad Institute Genome Sequencing Center for Infectious Disease"/>
            <person name="Wu L."/>
            <person name="Ma J."/>
        </authorList>
    </citation>
    <scope>NUCLEOTIDE SEQUENCE [LARGE SCALE GENOMIC DNA]</scope>
    <source>
        <strain evidence="2 3">CGMCC 1.12125</strain>
    </source>
</reference>
<dbReference type="Proteomes" id="UP001597119">
    <property type="component" value="Unassembled WGS sequence"/>
</dbReference>
<feature type="transmembrane region" description="Helical" evidence="1">
    <location>
        <begin position="82"/>
        <end position="103"/>
    </location>
</feature>
<proteinExistence type="predicted"/>
<keyword evidence="3" id="KW-1185">Reference proteome</keyword>
<feature type="transmembrane region" description="Helical" evidence="1">
    <location>
        <begin position="21"/>
        <end position="43"/>
    </location>
</feature>
<keyword evidence="1" id="KW-1133">Transmembrane helix</keyword>
<keyword evidence="1" id="KW-0472">Membrane</keyword>
<evidence type="ECO:0000313" key="3">
    <source>
        <dbReference type="Proteomes" id="UP001597119"/>
    </source>
</evidence>
<evidence type="ECO:0000256" key="1">
    <source>
        <dbReference type="SAM" id="Phobius"/>
    </source>
</evidence>
<feature type="transmembrane region" description="Helical" evidence="1">
    <location>
        <begin position="109"/>
        <end position="128"/>
    </location>
</feature>
<dbReference type="EMBL" id="JBHUDJ010000015">
    <property type="protein sequence ID" value="MFD1589329.1"/>
    <property type="molecule type" value="Genomic_DNA"/>
</dbReference>
<dbReference type="RefSeq" id="WP_247381266.1">
    <property type="nucleotide sequence ID" value="NZ_JALLGV010000009.1"/>
</dbReference>
<gene>
    <name evidence="2" type="ORF">ACFR9U_20320</name>
</gene>
<protein>
    <recommendedName>
        <fullName evidence="4">SPW repeat-containing protein</fullName>
    </recommendedName>
</protein>
<name>A0ABD6CGZ4_9EURY</name>
<keyword evidence="1" id="KW-0812">Transmembrane</keyword>
<accession>A0ABD6CGZ4</accession>
<evidence type="ECO:0008006" key="4">
    <source>
        <dbReference type="Google" id="ProtNLM"/>
    </source>
</evidence>
<organism evidence="2 3">
    <name type="scientific">Halorientalis brevis</name>
    <dbReference type="NCBI Taxonomy" id="1126241"/>
    <lineage>
        <taxon>Archaea</taxon>
        <taxon>Methanobacteriati</taxon>
        <taxon>Methanobacteriota</taxon>
        <taxon>Stenosarchaea group</taxon>
        <taxon>Halobacteria</taxon>
        <taxon>Halobacteriales</taxon>
        <taxon>Haloarculaceae</taxon>
        <taxon>Halorientalis</taxon>
    </lineage>
</organism>
<comment type="caution">
    <text evidence="2">The sequence shown here is derived from an EMBL/GenBank/DDBJ whole genome shotgun (WGS) entry which is preliminary data.</text>
</comment>
<evidence type="ECO:0000313" key="2">
    <source>
        <dbReference type="EMBL" id="MFD1589329.1"/>
    </source>
</evidence>
<feature type="transmembrane region" description="Helical" evidence="1">
    <location>
        <begin position="55"/>
        <end position="75"/>
    </location>
</feature>
<dbReference type="AlphaFoldDB" id="A0ABD6CGZ4"/>
<sequence length="159" mass="17353">MEQADEQPRDASPTLDRKPSFGHLLVVWFLVGSSFWTLGFALVDAVSVAVPLSRMGTGLLCGTIVVVLLWAVGWYPSLSASVGYFVAEAAVNLLLFFGIAPVFSSELTPWLEVGLHTTSITLAAALVFSNSGRRIRRWISHRTRALLKLPSEDHSPSQE</sequence>